<dbReference type="SUPFAM" id="SSF52047">
    <property type="entry name" value="RNI-like"/>
    <property type="match status" value="1"/>
</dbReference>
<proteinExistence type="predicted"/>
<reference evidence="3 4" key="1">
    <citation type="submission" date="2023-05" db="EMBL/GenBank/DDBJ databases">
        <title>A 100% complete, gapless, phased diploid assembly of the Scenedesmus obliquus UTEX 3031 genome.</title>
        <authorList>
            <person name="Biondi T.C."/>
            <person name="Hanschen E.R."/>
            <person name="Kwon T."/>
            <person name="Eng W."/>
            <person name="Kruse C.P.S."/>
            <person name="Koehler S.I."/>
            <person name="Kunde Y."/>
            <person name="Gleasner C.D."/>
            <person name="You Mak K.T."/>
            <person name="Polle J."/>
            <person name="Hovde B.T."/>
            <person name="Starkenburg S.R."/>
        </authorList>
    </citation>
    <scope>NUCLEOTIDE SEQUENCE [LARGE SCALE GENOMIC DNA]</scope>
    <source>
        <strain evidence="3 4">DOE0152z</strain>
    </source>
</reference>
<evidence type="ECO:0000313" key="4">
    <source>
        <dbReference type="Proteomes" id="UP001244341"/>
    </source>
</evidence>
<dbReference type="EMBL" id="CP126212">
    <property type="protein sequence ID" value="WIA14383.1"/>
    <property type="molecule type" value="Genomic_DNA"/>
</dbReference>
<feature type="region of interest" description="Disordered" evidence="2">
    <location>
        <begin position="105"/>
        <end position="136"/>
    </location>
</feature>
<protein>
    <submittedName>
        <fullName evidence="3">Uncharacterized protein</fullName>
    </submittedName>
</protein>
<sequence length="496" mass="54296">MCGLLCSSKDVRATAQQEGGPCTSICVKRRSLGDKQVASRATDCAKWLPPHAHLVANYELDMTEPPPPDDDSEDYVDDEMQRRLDMFDENAIALDNQMASSLPQIAAGDCSSGSASTAASGSNQEQQQPPRRPFALRSFGSSVMHGAKVLSALPAASLTSLSCLLQMCSEPDFGPAAALARLTNLRRLQIKEYAGKEWMRFVGALTRLTSLQARSNCNEGDLHQLPASLERLELGRLYVNTGSSDDYEEEDSEEEEAAAQAQDTQQQPGLRHLTRLTQLSLQLVEVYDDTHDRRLAERLPPQLLELTVRATDGRDDACKVLPLLGGLTALQQMQRLTLSNCCETQAGLLALNSLTALSEINLRYFQVLADVPTSSAWAQLKQLRSLHIRSTIRPFGASDGGRGLQQVMAGVAAASGLCKLHLDFRNVDGVLRPKLFGYLTGLQQLQELHVKELARCGDCLQLLTQLRALTCLEVNDIHGSAPTREQLAEFWKAVRG</sequence>
<evidence type="ECO:0000313" key="3">
    <source>
        <dbReference type="EMBL" id="WIA14383.1"/>
    </source>
</evidence>
<feature type="compositionally biased region" description="Acidic residues" evidence="2">
    <location>
        <begin position="245"/>
        <end position="257"/>
    </location>
</feature>
<dbReference type="InterPro" id="IPR032675">
    <property type="entry name" value="LRR_dom_sf"/>
</dbReference>
<feature type="region of interest" description="Disordered" evidence="2">
    <location>
        <begin position="243"/>
        <end position="267"/>
    </location>
</feature>
<feature type="compositionally biased region" description="Low complexity" evidence="2">
    <location>
        <begin position="258"/>
        <end position="267"/>
    </location>
</feature>
<evidence type="ECO:0000256" key="1">
    <source>
        <dbReference type="ARBA" id="ARBA00004430"/>
    </source>
</evidence>
<accession>A0ABY8TYZ7</accession>
<evidence type="ECO:0000256" key="2">
    <source>
        <dbReference type="SAM" id="MobiDB-lite"/>
    </source>
</evidence>
<keyword evidence="4" id="KW-1185">Reference proteome</keyword>
<dbReference type="Gene3D" id="3.80.10.10">
    <property type="entry name" value="Ribonuclease Inhibitor"/>
    <property type="match status" value="1"/>
</dbReference>
<organism evidence="3 4">
    <name type="scientific">Tetradesmus obliquus</name>
    <name type="common">Green alga</name>
    <name type="synonym">Acutodesmus obliquus</name>
    <dbReference type="NCBI Taxonomy" id="3088"/>
    <lineage>
        <taxon>Eukaryota</taxon>
        <taxon>Viridiplantae</taxon>
        <taxon>Chlorophyta</taxon>
        <taxon>core chlorophytes</taxon>
        <taxon>Chlorophyceae</taxon>
        <taxon>CS clade</taxon>
        <taxon>Sphaeropleales</taxon>
        <taxon>Scenedesmaceae</taxon>
        <taxon>Tetradesmus</taxon>
    </lineage>
</organism>
<gene>
    <name evidence="3" type="ORF">OEZ85_002912</name>
</gene>
<comment type="subcellular location">
    <subcellularLocation>
        <location evidence="1">Cytoplasm</location>
        <location evidence="1">Cytoskeleton</location>
        <location evidence="1">Cilium axoneme</location>
    </subcellularLocation>
</comment>
<dbReference type="Proteomes" id="UP001244341">
    <property type="component" value="Chromosome 5b"/>
</dbReference>
<feature type="compositionally biased region" description="Low complexity" evidence="2">
    <location>
        <begin position="106"/>
        <end position="122"/>
    </location>
</feature>
<name>A0ABY8TYZ7_TETOB</name>